<evidence type="ECO:0000256" key="1">
    <source>
        <dbReference type="ARBA" id="ARBA00022801"/>
    </source>
</evidence>
<comment type="caution">
    <text evidence="2">The sequence shown here is derived from an EMBL/GenBank/DDBJ whole genome shotgun (WGS) entry which is preliminary data.</text>
</comment>
<gene>
    <name evidence="2" type="ORF">HOLleu_30557</name>
</gene>
<keyword evidence="3" id="KW-1185">Reference proteome</keyword>
<organism evidence="2 3">
    <name type="scientific">Holothuria leucospilota</name>
    <name type="common">Black long sea cucumber</name>
    <name type="synonym">Mertensiothuria leucospilota</name>
    <dbReference type="NCBI Taxonomy" id="206669"/>
    <lineage>
        <taxon>Eukaryota</taxon>
        <taxon>Metazoa</taxon>
        <taxon>Echinodermata</taxon>
        <taxon>Eleutherozoa</taxon>
        <taxon>Echinozoa</taxon>
        <taxon>Holothuroidea</taxon>
        <taxon>Aspidochirotacea</taxon>
        <taxon>Aspidochirotida</taxon>
        <taxon>Holothuriidae</taxon>
        <taxon>Holothuria</taxon>
    </lineage>
</organism>
<dbReference type="Gene3D" id="3.20.20.140">
    <property type="entry name" value="Metal-dependent hydrolases"/>
    <property type="match status" value="1"/>
</dbReference>
<dbReference type="PANTHER" id="PTHR11113:SF14">
    <property type="entry name" value="N-ACETYLGLUCOSAMINE-6-PHOSPHATE DEACETYLASE"/>
    <property type="match status" value="1"/>
</dbReference>
<dbReference type="OrthoDB" id="10264777at2759"/>
<sequence length="82" mass="9719">MTPSLRARSCLVQYKNCRLLRNHQLVWDDLWVRDGRIEDPRKLFWEERVASDVQVDCGGCIVSPGFIDTQINVVLEWIFRQK</sequence>
<evidence type="ECO:0000313" key="3">
    <source>
        <dbReference type="Proteomes" id="UP001152320"/>
    </source>
</evidence>
<proteinExistence type="predicted"/>
<evidence type="ECO:0000313" key="2">
    <source>
        <dbReference type="EMBL" id="KAJ8028350.1"/>
    </source>
</evidence>
<name>A0A9Q1H0L6_HOLLE</name>
<reference evidence="2" key="1">
    <citation type="submission" date="2021-10" db="EMBL/GenBank/DDBJ databases">
        <title>Tropical sea cucumber genome reveals ecological adaptation and Cuvierian tubules defense mechanism.</title>
        <authorList>
            <person name="Chen T."/>
        </authorList>
    </citation>
    <scope>NUCLEOTIDE SEQUENCE</scope>
    <source>
        <strain evidence="2">Nanhai2018</strain>
        <tissue evidence="2">Muscle</tissue>
    </source>
</reference>
<dbReference type="AlphaFoldDB" id="A0A9Q1H0L6"/>
<dbReference type="EMBL" id="JAIZAY010000015">
    <property type="protein sequence ID" value="KAJ8028350.1"/>
    <property type="molecule type" value="Genomic_DNA"/>
</dbReference>
<keyword evidence="1" id="KW-0378">Hydrolase</keyword>
<protein>
    <submittedName>
        <fullName evidence="2">N-acetylglucosamine-6-phosphate deacetylase</fullName>
    </submittedName>
</protein>
<dbReference type="SUPFAM" id="SSF51338">
    <property type="entry name" value="Composite domain of metallo-dependent hydrolases"/>
    <property type="match status" value="1"/>
</dbReference>
<dbReference type="InterPro" id="IPR011059">
    <property type="entry name" value="Metal-dep_hydrolase_composite"/>
</dbReference>
<accession>A0A9Q1H0L6</accession>
<dbReference type="PANTHER" id="PTHR11113">
    <property type="entry name" value="N-ACETYLGLUCOSAMINE-6-PHOSPHATE DEACETYLASE"/>
    <property type="match status" value="1"/>
</dbReference>
<dbReference type="GO" id="GO:0008448">
    <property type="term" value="F:N-acetylglucosamine-6-phosphate deacetylase activity"/>
    <property type="evidence" value="ECO:0007669"/>
    <property type="project" value="TreeGrafter"/>
</dbReference>
<dbReference type="Proteomes" id="UP001152320">
    <property type="component" value="Chromosome 15"/>
</dbReference>
<dbReference type="GO" id="GO:0006046">
    <property type="term" value="P:N-acetylglucosamine catabolic process"/>
    <property type="evidence" value="ECO:0007669"/>
    <property type="project" value="TreeGrafter"/>
</dbReference>
<dbReference type="Gene3D" id="2.30.40.10">
    <property type="entry name" value="Urease, subunit C, domain 1"/>
    <property type="match status" value="1"/>
</dbReference>